<dbReference type="InterPro" id="IPR051422">
    <property type="entry name" value="AlkB_tRNA_MeTrf/Diox"/>
</dbReference>
<evidence type="ECO:0000313" key="4">
    <source>
        <dbReference type="EMBL" id="HGN37276.1"/>
    </source>
</evidence>
<dbReference type="PANTHER" id="PTHR13069">
    <property type="entry name" value="ALKYLATED DNA REPAIR PROTEIN ALKB HOMOLOG 8"/>
    <property type="match status" value="1"/>
</dbReference>
<dbReference type="Pfam" id="PF13649">
    <property type="entry name" value="Methyltransf_25"/>
    <property type="match status" value="1"/>
</dbReference>
<protein>
    <submittedName>
        <fullName evidence="4">Class I SAM-dependent methyltransferase</fullName>
    </submittedName>
</protein>
<accession>A0A7J3I931</accession>
<reference evidence="4" key="1">
    <citation type="journal article" date="2020" name="mSystems">
        <title>Genome- and Community-Level Interaction Insights into Carbon Utilization and Element Cycling Functions of Hydrothermarchaeota in Hydrothermal Sediment.</title>
        <authorList>
            <person name="Zhou Z."/>
            <person name="Liu Y."/>
            <person name="Xu W."/>
            <person name="Pan J."/>
            <person name="Luo Z.H."/>
            <person name="Li M."/>
        </authorList>
    </citation>
    <scope>NUCLEOTIDE SEQUENCE [LARGE SCALE GENOMIC DNA]</scope>
    <source>
        <strain evidence="4">SpSt-618</strain>
        <strain evidence="5">SpSt-657</strain>
    </source>
</reference>
<dbReference type="CDD" id="cd02440">
    <property type="entry name" value="AdoMet_MTases"/>
    <property type="match status" value="1"/>
</dbReference>
<evidence type="ECO:0000259" key="3">
    <source>
        <dbReference type="Pfam" id="PF13649"/>
    </source>
</evidence>
<sequence>MLWRKASDRTKVIHNFEVYEEIAEVFSSVRTKPWSIARFSKGGIILDLGSGPCINGIYAAKSRGRYLICLDASFSMALISRKNIARENLLGDAIAADMLFLPFRNSAVDSILSIASLHHIPKGYGLRILREIGRVAKPRSIVIITVWSWRQLRFAMCILRNALLYIFRIVDKLRECYVPWRKKGRVYQRYYYLYSLDELIDICIRAGLKILSSGYIGYLRDRSDNIYIFGTAVS</sequence>
<proteinExistence type="predicted"/>
<name>A0A7J3I931_9CREN</name>
<keyword evidence="1 4" id="KW-0489">Methyltransferase</keyword>
<dbReference type="InterPro" id="IPR041698">
    <property type="entry name" value="Methyltransf_25"/>
</dbReference>
<dbReference type="EMBL" id="DTBZ01000077">
    <property type="protein sequence ID" value="HGQ18122.1"/>
    <property type="molecule type" value="Genomic_DNA"/>
</dbReference>
<gene>
    <name evidence="4" type="ORF">ENT87_07000</name>
    <name evidence="5" type="ORF">ENU30_03995</name>
</gene>
<comment type="caution">
    <text evidence="4">The sequence shown here is derived from an EMBL/GenBank/DDBJ whole genome shotgun (WGS) entry which is preliminary data.</text>
</comment>
<dbReference type="GO" id="GO:0008168">
    <property type="term" value="F:methyltransferase activity"/>
    <property type="evidence" value="ECO:0007669"/>
    <property type="project" value="UniProtKB-KW"/>
</dbReference>
<dbReference type="Gene3D" id="3.40.50.150">
    <property type="entry name" value="Vaccinia Virus protein VP39"/>
    <property type="match status" value="1"/>
</dbReference>
<dbReference type="GO" id="GO:0032259">
    <property type="term" value="P:methylation"/>
    <property type="evidence" value="ECO:0007669"/>
    <property type="project" value="UniProtKB-KW"/>
</dbReference>
<dbReference type="SUPFAM" id="SSF53335">
    <property type="entry name" value="S-adenosyl-L-methionine-dependent methyltransferases"/>
    <property type="match status" value="1"/>
</dbReference>
<dbReference type="AlphaFoldDB" id="A0A7J3I931"/>
<organism evidence="4">
    <name type="scientific">Ignisphaera aggregans</name>
    <dbReference type="NCBI Taxonomy" id="334771"/>
    <lineage>
        <taxon>Archaea</taxon>
        <taxon>Thermoproteota</taxon>
        <taxon>Thermoprotei</taxon>
        <taxon>Desulfurococcales</taxon>
        <taxon>Desulfurococcaceae</taxon>
        <taxon>Ignisphaera</taxon>
    </lineage>
</organism>
<dbReference type="InterPro" id="IPR029063">
    <property type="entry name" value="SAM-dependent_MTases_sf"/>
</dbReference>
<evidence type="ECO:0000256" key="2">
    <source>
        <dbReference type="ARBA" id="ARBA00022679"/>
    </source>
</evidence>
<dbReference type="PANTHER" id="PTHR13069:SF21">
    <property type="entry name" value="ALKYLATED DNA REPAIR PROTEIN ALKB HOMOLOG 8"/>
    <property type="match status" value="1"/>
</dbReference>
<evidence type="ECO:0000313" key="5">
    <source>
        <dbReference type="EMBL" id="HGQ18122.1"/>
    </source>
</evidence>
<dbReference type="EMBL" id="DTAI01000208">
    <property type="protein sequence ID" value="HGN37276.1"/>
    <property type="molecule type" value="Genomic_DNA"/>
</dbReference>
<feature type="domain" description="Methyltransferase" evidence="3">
    <location>
        <begin position="45"/>
        <end position="138"/>
    </location>
</feature>
<keyword evidence="2 4" id="KW-0808">Transferase</keyword>
<evidence type="ECO:0000256" key="1">
    <source>
        <dbReference type="ARBA" id="ARBA00022603"/>
    </source>
</evidence>